<keyword evidence="2" id="KW-1185">Reference proteome</keyword>
<gene>
    <name evidence="1" type="ORF">DFH08DRAFT_634810</name>
</gene>
<dbReference type="AlphaFoldDB" id="A0AAD6ZPG7"/>
<name>A0AAD6ZPG7_9AGAR</name>
<organism evidence="1 2">
    <name type="scientific">Mycena albidolilacea</name>
    <dbReference type="NCBI Taxonomy" id="1033008"/>
    <lineage>
        <taxon>Eukaryota</taxon>
        <taxon>Fungi</taxon>
        <taxon>Dikarya</taxon>
        <taxon>Basidiomycota</taxon>
        <taxon>Agaricomycotina</taxon>
        <taxon>Agaricomycetes</taxon>
        <taxon>Agaricomycetidae</taxon>
        <taxon>Agaricales</taxon>
        <taxon>Marasmiineae</taxon>
        <taxon>Mycenaceae</taxon>
        <taxon>Mycena</taxon>
    </lineage>
</organism>
<sequence>VNGKTITPRLLDVLYAPTCAHNLVSVGRLDDAGMKAEFINGKVAFFRRSDGRVMAMGHKTGRLYPLAAHFRKVEVREGAHAAAEASNRTWDAWH</sequence>
<feature type="non-terminal residue" evidence="1">
    <location>
        <position position="1"/>
    </location>
</feature>
<evidence type="ECO:0000313" key="2">
    <source>
        <dbReference type="Proteomes" id="UP001218218"/>
    </source>
</evidence>
<accession>A0AAD6ZPG7</accession>
<evidence type="ECO:0000313" key="1">
    <source>
        <dbReference type="EMBL" id="KAJ7330816.1"/>
    </source>
</evidence>
<feature type="non-terminal residue" evidence="1">
    <location>
        <position position="94"/>
    </location>
</feature>
<protein>
    <submittedName>
        <fullName evidence="1">Uncharacterized protein</fullName>
    </submittedName>
</protein>
<dbReference type="Proteomes" id="UP001218218">
    <property type="component" value="Unassembled WGS sequence"/>
</dbReference>
<proteinExistence type="predicted"/>
<dbReference type="EMBL" id="JARIHO010000036">
    <property type="protein sequence ID" value="KAJ7330816.1"/>
    <property type="molecule type" value="Genomic_DNA"/>
</dbReference>
<comment type="caution">
    <text evidence="1">The sequence shown here is derived from an EMBL/GenBank/DDBJ whole genome shotgun (WGS) entry which is preliminary data.</text>
</comment>
<reference evidence="1" key="1">
    <citation type="submission" date="2023-03" db="EMBL/GenBank/DDBJ databases">
        <title>Massive genome expansion in bonnet fungi (Mycena s.s.) driven by repeated elements and novel gene families across ecological guilds.</title>
        <authorList>
            <consortium name="Lawrence Berkeley National Laboratory"/>
            <person name="Harder C.B."/>
            <person name="Miyauchi S."/>
            <person name="Viragh M."/>
            <person name="Kuo A."/>
            <person name="Thoen E."/>
            <person name="Andreopoulos B."/>
            <person name="Lu D."/>
            <person name="Skrede I."/>
            <person name="Drula E."/>
            <person name="Henrissat B."/>
            <person name="Morin E."/>
            <person name="Kohler A."/>
            <person name="Barry K."/>
            <person name="LaButti K."/>
            <person name="Morin E."/>
            <person name="Salamov A."/>
            <person name="Lipzen A."/>
            <person name="Mereny Z."/>
            <person name="Hegedus B."/>
            <person name="Baldrian P."/>
            <person name="Stursova M."/>
            <person name="Weitz H."/>
            <person name="Taylor A."/>
            <person name="Grigoriev I.V."/>
            <person name="Nagy L.G."/>
            <person name="Martin F."/>
            <person name="Kauserud H."/>
        </authorList>
    </citation>
    <scope>NUCLEOTIDE SEQUENCE</scope>
    <source>
        <strain evidence="1">CBHHK002</strain>
    </source>
</reference>